<feature type="transmembrane region" description="Helical" evidence="1">
    <location>
        <begin position="667"/>
        <end position="686"/>
    </location>
</feature>
<proteinExistence type="predicted"/>
<dbReference type="PANTHER" id="PTHR37464">
    <property type="entry name" value="BLL2463 PROTEIN"/>
    <property type="match status" value="1"/>
</dbReference>
<dbReference type="Proteomes" id="UP000323994">
    <property type="component" value="Unassembled WGS sequence"/>
</dbReference>
<dbReference type="InterPro" id="IPR011933">
    <property type="entry name" value="Double_TM_dom"/>
</dbReference>
<dbReference type="OrthoDB" id="9810200at2"/>
<comment type="caution">
    <text evidence="3">The sequence shown here is derived from an EMBL/GenBank/DDBJ whole genome shotgun (WGS) entry which is preliminary data.</text>
</comment>
<dbReference type="Pfam" id="PF07584">
    <property type="entry name" value="BatA"/>
    <property type="match status" value="1"/>
</dbReference>
<sequence length="687" mass="76685">MSFLFPSFLWGLLAVSVPIAIHIFNFRRTKRIYFTNVAFLKAVDTKTRSVRQIKHWLVMAARILAIVCLALAFAQPFLPAANSLAVDRRGITSLYLDNSYSMQNELNTKRYLDLATSRLSDLLGILRNVTTLQMVTNDFSSQEQGLYSAEKLRDRLTTIDLSNTPRTLEQVYRRQENLMTKHQNAGTNQLFWFSDFQKSTSGNLSGLKIDTASKLFLVPVQAVPEKNVFVDSAWLNTPFIRELQNNILFVKVSNSGKQEAKNVILKLTLDNTQASTASVNVPANGSATAKFNFNLKGKGYKKGQITFDDFPVTFDNNYYFVLNASPLIRILHIYGQKSSGNYIENVYANDSLFSVQSYSAQNIDPGLIKNSDLVILEGVDQLSGTLPQDLTDFVRNKGGSIAVVPSATPVAENYSRFLSGLGISGLSTTKTTSPAPVALAPPDRNNPFFSDVFEESVRQEINLNLPTVASVWNWSGAGQLLLSLRNGQPYLNQATSGSGKVYLFSAPFNPENGNVAQHAIFVPVMYKIAASSVRAQRTSFTFDENPIALNLNNAEANSVYKLRRNKAEIIPVQRIAGNQLLLEIPQGDQLSEGLDAGYFELVQNDKTEQIIALNHNHAESRLQYYSPDELRSIFAGQKNVAVFDKIDDDAFSTAFQQQNMGTNLWKYFLYGALFFLMIEVALIRWMK</sequence>
<keyword evidence="1" id="KW-0812">Transmembrane</keyword>
<reference evidence="3 4" key="1">
    <citation type="submission" date="2019-05" db="EMBL/GenBank/DDBJ databases">
        <authorList>
            <person name="Qu J.-H."/>
        </authorList>
    </citation>
    <scope>NUCLEOTIDE SEQUENCE [LARGE SCALE GENOMIC DNA]</scope>
    <source>
        <strain evidence="3 4">NS28</strain>
    </source>
</reference>
<dbReference type="InterPro" id="IPR024163">
    <property type="entry name" value="Aerotolerance_reg_N"/>
</dbReference>
<gene>
    <name evidence="3" type="ORF">FEM33_22960</name>
</gene>
<organism evidence="3 4">
    <name type="scientific">Dyadobacter flavalbus</name>
    <dbReference type="NCBI Taxonomy" id="2579942"/>
    <lineage>
        <taxon>Bacteria</taxon>
        <taxon>Pseudomonadati</taxon>
        <taxon>Bacteroidota</taxon>
        <taxon>Cytophagia</taxon>
        <taxon>Cytophagales</taxon>
        <taxon>Spirosomataceae</taxon>
        <taxon>Dyadobacter</taxon>
    </lineage>
</organism>
<dbReference type="RefSeq" id="WP_139014310.1">
    <property type="nucleotide sequence ID" value="NZ_VBSN01000069.1"/>
</dbReference>
<evidence type="ECO:0000313" key="4">
    <source>
        <dbReference type="Proteomes" id="UP000323994"/>
    </source>
</evidence>
<keyword evidence="1" id="KW-1133">Transmembrane helix</keyword>
<dbReference type="SUPFAM" id="SSF52317">
    <property type="entry name" value="Class I glutamine amidotransferase-like"/>
    <property type="match status" value="1"/>
</dbReference>
<accession>A0A5M8QGP0</accession>
<evidence type="ECO:0000259" key="2">
    <source>
        <dbReference type="Pfam" id="PF07584"/>
    </source>
</evidence>
<feature type="transmembrane region" description="Helical" evidence="1">
    <location>
        <begin position="6"/>
        <end position="24"/>
    </location>
</feature>
<name>A0A5M8QGP0_9BACT</name>
<dbReference type="InterPro" id="IPR029062">
    <property type="entry name" value="Class_I_gatase-like"/>
</dbReference>
<keyword evidence="4" id="KW-1185">Reference proteome</keyword>
<dbReference type="NCBIfam" id="TIGR02226">
    <property type="entry name" value="two_anch"/>
    <property type="match status" value="1"/>
</dbReference>
<keyword evidence="1" id="KW-0472">Membrane</keyword>
<evidence type="ECO:0000313" key="3">
    <source>
        <dbReference type="EMBL" id="KAA6434144.1"/>
    </source>
</evidence>
<dbReference type="PANTHER" id="PTHR37464:SF1">
    <property type="entry name" value="BLL2463 PROTEIN"/>
    <property type="match status" value="1"/>
</dbReference>
<feature type="domain" description="Aerotolerance regulator N-terminal" evidence="2">
    <location>
        <begin position="1"/>
        <end position="76"/>
    </location>
</feature>
<evidence type="ECO:0000256" key="1">
    <source>
        <dbReference type="SAM" id="Phobius"/>
    </source>
</evidence>
<dbReference type="AlphaFoldDB" id="A0A5M8QGP0"/>
<protein>
    <recommendedName>
        <fullName evidence="2">Aerotolerance regulator N-terminal domain-containing protein</fullName>
    </recommendedName>
</protein>
<dbReference type="EMBL" id="VBSN01000069">
    <property type="protein sequence ID" value="KAA6434144.1"/>
    <property type="molecule type" value="Genomic_DNA"/>
</dbReference>
<feature type="transmembrane region" description="Helical" evidence="1">
    <location>
        <begin position="56"/>
        <end position="78"/>
    </location>
</feature>